<proteinExistence type="predicted"/>
<dbReference type="InterPro" id="IPR037401">
    <property type="entry name" value="SnoaL-like"/>
</dbReference>
<name>A0A5S4HBS3_9ACTN</name>
<gene>
    <name evidence="2" type="ORF">ETD96_01795</name>
</gene>
<evidence type="ECO:0000313" key="3">
    <source>
        <dbReference type="Proteomes" id="UP000305238"/>
    </source>
</evidence>
<keyword evidence="3" id="KW-1185">Reference proteome</keyword>
<dbReference type="RefSeq" id="WP_138632943.1">
    <property type="nucleotide sequence ID" value="NZ_JBIATF010000019.1"/>
</dbReference>
<dbReference type="OrthoDB" id="9812295at2"/>
<feature type="domain" description="SnoaL-like" evidence="1">
    <location>
        <begin position="7"/>
        <end position="127"/>
    </location>
</feature>
<dbReference type="Pfam" id="PF13474">
    <property type="entry name" value="SnoaL_3"/>
    <property type="match status" value="1"/>
</dbReference>
<organism evidence="2 3">
    <name type="scientific">Actinomadura geliboluensis</name>
    <dbReference type="NCBI Taxonomy" id="882440"/>
    <lineage>
        <taxon>Bacteria</taxon>
        <taxon>Bacillati</taxon>
        <taxon>Actinomycetota</taxon>
        <taxon>Actinomycetes</taxon>
        <taxon>Streptosporangiales</taxon>
        <taxon>Thermomonosporaceae</taxon>
        <taxon>Actinomadura</taxon>
    </lineage>
</organism>
<dbReference type="EMBL" id="VCKZ01000005">
    <property type="protein sequence ID" value="TMR42174.1"/>
    <property type="molecule type" value="Genomic_DNA"/>
</dbReference>
<evidence type="ECO:0000313" key="2">
    <source>
        <dbReference type="EMBL" id="TMR42174.1"/>
    </source>
</evidence>
<reference evidence="2 3" key="1">
    <citation type="submission" date="2019-05" db="EMBL/GenBank/DDBJ databases">
        <title>Draft genome sequence of Actinomadura geliboluensis A8036.</title>
        <authorList>
            <person name="Saricaoglu S."/>
            <person name="Isik K."/>
        </authorList>
    </citation>
    <scope>NUCLEOTIDE SEQUENCE [LARGE SCALE GENOMIC DNA]</scope>
    <source>
        <strain evidence="2 3">A8036</strain>
    </source>
</reference>
<sequence length="149" mass="16262">MKSPLEATEAMLQAVVDRDLDAVLDAFSGAPDAYVFPEGPRWTTRGGDRIEQGWRAYFAAPVGIDGYRWIEGPHVFESAALGQVTGVIDYDVHGDGAAGRLRMRMTWLLRDEGGRWRIVHEHGSQPLADPYGAGDWWPAGARPLGAAEG</sequence>
<accession>A0A5S4HBS3</accession>
<evidence type="ECO:0000259" key="1">
    <source>
        <dbReference type="Pfam" id="PF13474"/>
    </source>
</evidence>
<dbReference type="InterPro" id="IPR032710">
    <property type="entry name" value="NTF2-like_dom_sf"/>
</dbReference>
<dbReference type="SUPFAM" id="SSF54427">
    <property type="entry name" value="NTF2-like"/>
    <property type="match status" value="1"/>
</dbReference>
<dbReference type="Gene3D" id="3.10.450.50">
    <property type="match status" value="1"/>
</dbReference>
<dbReference type="Proteomes" id="UP000305238">
    <property type="component" value="Unassembled WGS sequence"/>
</dbReference>
<protein>
    <submittedName>
        <fullName evidence="2">DUF4440 domain-containing protein</fullName>
    </submittedName>
</protein>
<comment type="caution">
    <text evidence="2">The sequence shown here is derived from an EMBL/GenBank/DDBJ whole genome shotgun (WGS) entry which is preliminary data.</text>
</comment>
<dbReference type="AlphaFoldDB" id="A0A5S4HBS3"/>